<evidence type="ECO:0000259" key="14">
    <source>
        <dbReference type="Pfam" id="PF18401"/>
    </source>
</evidence>
<dbReference type="InterPro" id="IPR040693">
    <property type="entry name" value="UGGT_TRXL_1"/>
</dbReference>
<dbReference type="InterPro" id="IPR009448">
    <property type="entry name" value="UDP-g_GGtrans"/>
</dbReference>
<keyword evidence="12" id="KW-0472">Membrane</keyword>
<feature type="domain" description="UDP-glucose:glycoprotein glucosyltransferase thioredoxin-like" evidence="16">
    <location>
        <begin position="716"/>
        <end position="891"/>
    </location>
</feature>
<dbReference type="OrthoDB" id="27683at2759"/>
<evidence type="ECO:0000256" key="9">
    <source>
        <dbReference type="ARBA" id="ARBA00023180"/>
    </source>
</evidence>
<evidence type="ECO:0000256" key="7">
    <source>
        <dbReference type="ARBA" id="ARBA00022729"/>
    </source>
</evidence>
<keyword evidence="9" id="KW-0325">Glycoprotein</keyword>
<evidence type="ECO:0000256" key="12">
    <source>
        <dbReference type="SAM" id="Phobius"/>
    </source>
</evidence>
<dbReference type="Proteomes" id="UP000038040">
    <property type="component" value="Unplaced"/>
</dbReference>
<keyword evidence="12" id="KW-0812">Transmembrane</keyword>
<evidence type="ECO:0000256" key="10">
    <source>
        <dbReference type="ARBA" id="ARBA00045874"/>
    </source>
</evidence>
<dbReference type="Pfam" id="PF18402">
    <property type="entry name" value="Thioredoxin_14"/>
    <property type="match status" value="1"/>
</dbReference>
<evidence type="ECO:0000256" key="5">
    <source>
        <dbReference type="ARBA" id="ARBA00022676"/>
    </source>
</evidence>
<dbReference type="GO" id="GO:0018279">
    <property type="term" value="P:protein N-linked glycosylation via asparagine"/>
    <property type="evidence" value="ECO:0007669"/>
    <property type="project" value="TreeGrafter"/>
</dbReference>
<dbReference type="InterPro" id="IPR040692">
    <property type="entry name" value="UGGT_TRXL_3"/>
</dbReference>
<keyword evidence="7" id="KW-0732">Signal</keyword>
<feature type="domain" description="UGGT thioredoxin-like" evidence="15">
    <location>
        <begin position="435"/>
        <end position="680"/>
    </location>
</feature>
<feature type="domain" description="UGGT thioredoxin-like" evidence="14">
    <location>
        <begin position="288"/>
        <end position="405"/>
    </location>
</feature>
<dbReference type="Proteomes" id="UP000274756">
    <property type="component" value="Unassembled WGS sequence"/>
</dbReference>
<dbReference type="InterPro" id="IPR040497">
    <property type="entry name" value="Glyco_transf_24"/>
</dbReference>
<evidence type="ECO:0000256" key="11">
    <source>
        <dbReference type="ARBA" id="ARBA00048456"/>
    </source>
</evidence>
<evidence type="ECO:0000259" key="16">
    <source>
        <dbReference type="Pfam" id="PF18403"/>
    </source>
</evidence>
<evidence type="ECO:0000256" key="4">
    <source>
        <dbReference type="ARBA" id="ARBA00006351"/>
    </source>
</evidence>
<dbReference type="FunFam" id="3.90.550.10:FF:000004">
    <property type="entry name" value="UDP-glucose glycoprotein glucosyltransferase 1"/>
    <property type="match status" value="1"/>
</dbReference>
<feature type="domain" description="UGGT thioredoxin-like" evidence="13">
    <location>
        <begin position="42"/>
        <end position="211"/>
    </location>
</feature>
<comment type="pathway">
    <text evidence="3">Protein modification; protein glycosylation.</text>
</comment>
<dbReference type="SUPFAM" id="SSF53448">
    <property type="entry name" value="Nucleotide-diphospho-sugar transferases"/>
    <property type="match status" value="1"/>
</dbReference>
<keyword evidence="6" id="KW-0808">Transferase</keyword>
<sequence>MKILLHSKIFLYSLLLFIVIIIINGEINKKTVTTSLHAKWSQTSFLAETSEFIAKDDNSLFWSYIDIINSEINTEQWPSCSYSYICYDLQTLIKCNMTLQLGSQILFFQKVLGSEEEAKNCIAFAVVHDLITCDPQKIEELVRNVSTNSVIPRLYSIDHVFPNSKEKNVVVIVYGELGTKSWQEMHKAAKILARSGQIQYVFRHWSRDVRDDKILLSGYDVELAIKNMEYKAVDDSEVEKATAADDEIEEDIDDYEDINGFNFNILRKLHPNQKEALNQFRLHLLERDELTPLKVWQVQDLSYQASQRIISADLNKTLALMVEISQNFPLLARSISRVSVRPEFRLAVVTNQAMYSSENEIMEGECAMFINGIPVDLEYFDIYNFLDVLKVEEKLADGFFRLGLQVMILILRNYKSFVAEEDKPAYALDFRSASPEYLNNLDTDKHYRQWGNSVKLMLQPYFPGMIRPIARNFFTLIFIIDLSQTQNLHFLNMAYNFYKHEIPIRLGFIFVVNTDKSISGFDDPSVAMLNLYNFIKTDGGILKAITSLIKILTKSEENSEKKNLLTSNDVLSFFQERYPDQDLNDIFGLDTDYDSGRSSGKKFLLDSGLKDVPKVLLNGIVLDDSGIGPLRLEETVTNEIMKETSRIQRAIAKGKLTDDDNVMNWILNQPHIMPRINKRILDAPLHMPRYLTIPDHGPCPSKIISDYHHLPLAKHIKCMMGRIRYLSRSDEDVVHPLTLWIVADLEDTDGRRLVYNAMKHVRSCHVTRIAIFSNPKEIESATHSGSISMLVNAAMRVLPPNQKKLFVTKIVKEEFASKLIDGAMSLEDIAVNQLLSDELVAGAKFVQKVFGLKSGDRGIITNGLLIGPLDDNEDFELNDFDLLEKFIVNRGAQLEKTEFADDKSKLSDTITGIMALTGANSMKKKRQILLNASDSNGVIKFPAQHDTMGILDIVCFIDPLSKAAQRLSSLIFVLQEVVNADLTLILNPKAKLSELPLKRFYRVVLEPTVVFDSSGGISSSAYQARFSSLPNKQLLTLSLIPPDSWIVEVVSAMYDLDNIRMEQVTKHVIAEFELEHILLEGHCFDEISGAAPRGLQFTLGTSSNPTLYDTIVMANLGYFQLKGNPGVWSLRLRAGKSKDIYDIASHYNTESEDENGLNIVIDSFSGRTVRVRVTKKEDKKDENLLMEGKAGDEESEPSIWNTISSSITGGERYDAINIFSLASGHLYERFMRIMILSVMKNTKYPVKFWLLKNYLSPNFKEVLPIMAKIYGFDYELVEYKWPKWLHRQTEKHRIMWGFKILFLDVLFPLDLKKIIFVDADQVVRTDLMDLMEYDLGGAPYGFTPFCDSRTTMDGFRFWKKGYWANHLAGRKYHISALFVIDLIKFRQIAAGDRLRGQYQGLSSDPNSLANLDQDLPNNMIHQVRIKSLPQEWLWCETWCDDASKSKAKTIDLCNNPQTKEPKLDSAMRIIPEWKDYDTEIKNLLLRIKTEDFEPQISDLDTHEEL</sequence>
<dbReference type="AlphaFoldDB" id="A0A0N4UDJ8"/>
<dbReference type="WBParaSite" id="DME_0000541301-mRNA-1">
    <property type="protein sequence ID" value="DME_0000541301-mRNA-1"/>
    <property type="gene ID" value="DME_0000541301"/>
</dbReference>
<dbReference type="Pfam" id="PF18400">
    <property type="entry name" value="Thioredoxin_12"/>
    <property type="match status" value="1"/>
</dbReference>
<dbReference type="GO" id="GO:0005788">
    <property type="term" value="C:endoplasmic reticulum lumen"/>
    <property type="evidence" value="ECO:0007669"/>
    <property type="project" value="UniProtKB-SubCell"/>
</dbReference>
<dbReference type="PANTHER" id="PTHR11226">
    <property type="entry name" value="UDP-GLUCOSE GLYCOPROTEIN:GLUCOSYLTRANSFERASE"/>
    <property type="match status" value="1"/>
</dbReference>
<dbReference type="CDD" id="cd06432">
    <property type="entry name" value="GT8_HUGT1_C_like"/>
    <property type="match status" value="1"/>
</dbReference>
<name>A0A0N4UDJ8_DRAME</name>
<evidence type="ECO:0000313" key="21">
    <source>
        <dbReference type="WBParaSite" id="DME_0000541301-mRNA-1"/>
    </source>
</evidence>
<accession>A0A0N4UDJ8</accession>
<keyword evidence="8" id="KW-0256">Endoplasmic reticulum</keyword>
<feature type="domain" description="Glucosyltransferase 24 catalytic" evidence="17">
    <location>
        <begin position="1216"/>
        <end position="1483"/>
    </location>
</feature>
<dbReference type="Pfam" id="PF18404">
    <property type="entry name" value="Glyco_transf_24"/>
    <property type="match status" value="1"/>
</dbReference>
<evidence type="ECO:0000313" key="19">
    <source>
        <dbReference type="Proteomes" id="UP000038040"/>
    </source>
</evidence>
<evidence type="ECO:0000256" key="6">
    <source>
        <dbReference type="ARBA" id="ARBA00022679"/>
    </source>
</evidence>
<dbReference type="Pfam" id="PF06427">
    <property type="entry name" value="UDP-g_GGTase"/>
    <property type="match status" value="1"/>
</dbReference>
<dbReference type="Pfam" id="PF18401">
    <property type="entry name" value="Thioredoxin_13"/>
    <property type="match status" value="1"/>
</dbReference>
<dbReference type="PANTHER" id="PTHR11226:SF0">
    <property type="entry name" value="UDP-GLUCOSE:GLYCOPROTEIN GLUCOSYLTRANSFERASE"/>
    <property type="match status" value="1"/>
</dbReference>
<dbReference type="InterPro" id="IPR029044">
    <property type="entry name" value="Nucleotide-diphossugar_trans"/>
</dbReference>
<evidence type="ECO:0000259" key="15">
    <source>
        <dbReference type="Pfam" id="PF18402"/>
    </source>
</evidence>
<keyword evidence="20" id="KW-1185">Reference proteome</keyword>
<proteinExistence type="inferred from homology"/>
<evidence type="ECO:0000313" key="18">
    <source>
        <dbReference type="EMBL" id="VDN59239.1"/>
    </source>
</evidence>
<comment type="function">
    <text evidence="10">Recognizes glycoproteins with minor folding defects. Reglucosylates single N-glycans near the misfolded part of the protein, thus providing quality control for protein folding in the endoplasmic reticulum. Reglucosylated proteins are recognized by calreticulin for recycling to the endoplasmic reticulum and refolding or degradation.</text>
</comment>
<dbReference type="InterPro" id="IPR040694">
    <property type="entry name" value="UGGT_TRXL_2"/>
</dbReference>
<reference evidence="18 20" key="2">
    <citation type="submission" date="2018-11" db="EMBL/GenBank/DDBJ databases">
        <authorList>
            <consortium name="Pathogen Informatics"/>
        </authorList>
    </citation>
    <scope>NUCLEOTIDE SEQUENCE [LARGE SCALE GENOMIC DNA]</scope>
</reference>
<protein>
    <submittedName>
        <fullName evidence="21">Glyco_transf_24 domain-containing protein</fullName>
    </submittedName>
</protein>
<dbReference type="EMBL" id="UYYG01001178">
    <property type="protein sequence ID" value="VDN59239.1"/>
    <property type="molecule type" value="Genomic_DNA"/>
</dbReference>
<comment type="catalytic activity">
    <reaction evidence="11">
        <text>N(4)-(alpha-D-Man-(1-&gt;2)-alpha-D-Man-(1-&gt;2)-alpha-D-Man-(1-&gt;3)-[alpha-D-Man-(1-&gt;2)-alpha-D-Man-(1-&gt;3)-[alpha-D-Man-(1-&gt;2)-alpha-D-Man-(1-&gt;6)]-alpha-D-Man-(1-&gt;6)]-beta-D-Man-(1-&gt;4)-beta-D-GlcNAc-(1-&gt;4)-beta-D-GlcNAc)-L-asparaginyl-[protein] (N-glucan mannose isomer 9A1,2,3B1,2,3) + UDP-alpha-D-glucose = N(4)-(alpha-D-Glc-(1-&gt;3)-alpha-D-Man-(1-&gt;2)-alpha-D-Man-(1-&gt;2)-alpha-D-Man-(1-&gt;3)-[alpha-D-Man-(1-&gt;2)-alpha-D-Man-(1-&gt;3)-[alpha-D-Man-(1-&gt;2)-alpha-D-Man-(1-&gt;6)]-alpha-D-Man-(1-&gt;6)]-beta-D-Man-(1-&gt;4)-beta-D-GlcNAc-(1-&gt;4)-beta-D-GlcNAc)-L-asparaginyl-[protein] + UDP + H(+)</text>
        <dbReference type="Rhea" id="RHEA:61304"/>
        <dbReference type="Rhea" id="RHEA-COMP:14356"/>
        <dbReference type="Rhea" id="RHEA-COMP:14357"/>
        <dbReference type="ChEBI" id="CHEBI:15378"/>
        <dbReference type="ChEBI" id="CHEBI:58223"/>
        <dbReference type="ChEBI" id="CHEBI:58885"/>
        <dbReference type="ChEBI" id="CHEBI:59080"/>
        <dbReference type="ChEBI" id="CHEBI:139493"/>
    </reaction>
</comment>
<comment type="similarity">
    <text evidence="4">Belongs to the glycosyltransferase 8 family.</text>
</comment>
<feature type="transmembrane region" description="Helical" evidence="12">
    <location>
        <begin position="9"/>
        <end position="27"/>
    </location>
</feature>
<dbReference type="InterPro" id="IPR040525">
    <property type="entry name" value="UGGT_TRXL_4"/>
</dbReference>
<evidence type="ECO:0000256" key="1">
    <source>
        <dbReference type="ARBA" id="ARBA00001913"/>
    </source>
</evidence>
<evidence type="ECO:0000256" key="8">
    <source>
        <dbReference type="ARBA" id="ARBA00022824"/>
    </source>
</evidence>
<keyword evidence="5" id="KW-0328">Glycosyltransferase</keyword>
<evidence type="ECO:0000259" key="13">
    <source>
        <dbReference type="Pfam" id="PF18400"/>
    </source>
</evidence>
<keyword evidence="12" id="KW-1133">Transmembrane helix</keyword>
<evidence type="ECO:0000259" key="17">
    <source>
        <dbReference type="Pfam" id="PF18404"/>
    </source>
</evidence>
<comment type="cofactor">
    <cofactor evidence="1">
        <name>Ca(2+)</name>
        <dbReference type="ChEBI" id="CHEBI:29108"/>
    </cofactor>
</comment>
<dbReference type="Pfam" id="PF18403">
    <property type="entry name" value="Thioredoxin_15"/>
    <property type="match status" value="1"/>
</dbReference>
<gene>
    <name evidence="18" type="ORF">DME_LOCUS9212</name>
</gene>
<comment type="subcellular location">
    <subcellularLocation>
        <location evidence="2">Endoplasmic reticulum lumen</location>
    </subcellularLocation>
</comment>
<evidence type="ECO:0000256" key="3">
    <source>
        <dbReference type="ARBA" id="ARBA00004922"/>
    </source>
</evidence>
<evidence type="ECO:0000313" key="20">
    <source>
        <dbReference type="Proteomes" id="UP000274756"/>
    </source>
</evidence>
<dbReference type="UniPathway" id="UPA00378"/>
<dbReference type="Gene3D" id="3.90.550.10">
    <property type="entry name" value="Spore Coat Polysaccharide Biosynthesis Protein SpsA, Chain A"/>
    <property type="match status" value="1"/>
</dbReference>
<dbReference type="GO" id="GO:0036503">
    <property type="term" value="P:ERAD pathway"/>
    <property type="evidence" value="ECO:0007669"/>
    <property type="project" value="TreeGrafter"/>
</dbReference>
<organism evidence="19 21">
    <name type="scientific">Dracunculus medinensis</name>
    <name type="common">Guinea worm</name>
    <dbReference type="NCBI Taxonomy" id="318479"/>
    <lineage>
        <taxon>Eukaryota</taxon>
        <taxon>Metazoa</taxon>
        <taxon>Ecdysozoa</taxon>
        <taxon>Nematoda</taxon>
        <taxon>Chromadorea</taxon>
        <taxon>Rhabditida</taxon>
        <taxon>Spirurina</taxon>
        <taxon>Dracunculoidea</taxon>
        <taxon>Dracunculidae</taxon>
        <taxon>Dracunculus</taxon>
    </lineage>
</organism>
<dbReference type="GO" id="GO:0003980">
    <property type="term" value="F:UDP-glucose:glycoprotein glucosyltransferase activity"/>
    <property type="evidence" value="ECO:0007669"/>
    <property type="project" value="InterPro"/>
</dbReference>
<dbReference type="STRING" id="318479.A0A0N4UDJ8"/>
<reference evidence="21" key="1">
    <citation type="submission" date="2016-04" db="UniProtKB">
        <authorList>
            <consortium name="WormBaseParasite"/>
        </authorList>
    </citation>
    <scope>IDENTIFICATION</scope>
</reference>
<dbReference type="GO" id="GO:0051082">
    <property type="term" value="F:unfolded protein binding"/>
    <property type="evidence" value="ECO:0007669"/>
    <property type="project" value="TreeGrafter"/>
</dbReference>
<evidence type="ECO:0000256" key="2">
    <source>
        <dbReference type="ARBA" id="ARBA00004319"/>
    </source>
</evidence>